<reference evidence="3" key="1">
    <citation type="submission" date="2019-06" db="EMBL/GenBank/DDBJ databases">
        <title>The complete genome of Emcibacter congregatus ZYLT.</title>
        <authorList>
            <person name="Zhao Z."/>
        </authorList>
    </citation>
    <scope>NUCLEOTIDE SEQUENCE [LARGE SCALE GENOMIC DNA]</scope>
    <source>
        <strain evidence="3">MCCC 1A06723</strain>
    </source>
</reference>
<dbReference type="Proteomes" id="UP000319148">
    <property type="component" value="Unassembled WGS sequence"/>
</dbReference>
<keyword evidence="3" id="KW-1185">Reference proteome</keyword>
<evidence type="ECO:0000259" key="1">
    <source>
        <dbReference type="Pfam" id="PF22688"/>
    </source>
</evidence>
<dbReference type="PANTHER" id="PTHR30050:SF5">
    <property type="entry name" value="DNAA REGULATORY INACTIVATOR HDA"/>
    <property type="match status" value="1"/>
</dbReference>
<dbReference type="GO" id="GO:0003688">
    <property type="term" value="F:DNA replication origin binding"/>
    <property type="evidence" value="ECO:0007669"/>
    <property type="project" value="TreeGrafter"/>
</dbReference>
<dbReference type="SUPFAM" id="SSF52540">
    <property type="entry name" value="P-loop containing nucleoside triphosphate hydrolases"/>
    <property type="match status" value="1"/>
</dbReference>
<dbReference type="Pfam" id="PF22688">
    <property type="entry name" value="Hda_lid"/>
    <property type="match status" value="1"/>
</dbReference>
<sequence length="224" mass="25475">MTPVQLPLNLPVRQAFGHEDFLVAASNTDAVNWIDRWPDWPSHVLILFGDEGCGKTHLSHVWQDRSSAIRLNEEEFFGQPLVGREKAYIFEDVDTYLSGPGREEQLLHSYNWLKEKASFLLLTARTHPRSWGMSLPDLSSRILSCPIVEMGQADDSLLASVIIKQFADLQVILPSEVLDYLLPRIDRSFAGVRRTVRRIDRLALTEKRAVTIPLARKALESLED</sequence>
<gene>
    <name evidence="2" type="ORF">FIV46_03135</name>
</gene>
<dbReference type="GO" id="GO:0005886">
    <property type="term" value="C:plasma membrane"/>
    <property type="evidence" value="ECO:0007669"/>
    <property type="project" value="TreeGrafter"/>
</dbReference>
<accession>A0A501PRD5</accession>
<dbReference type="InterPro" id="IPR027417">
    <property type="entry name" value="P-loop_NTPase"/>
</dbReference>
<evidence type="ECO:0000313" key="3">
    <source>
        <dbReference type="Proteomes" id="UP000319148"/>
    </source>
</evidence>
<dbReference type="Gene3D" id="1.10.8.60">
    <property type="match status" value="1"/>
</dbReference>
<organism evidence="2 3">
    <name type="scientific">Emcibacter nanhaiensis</name>
    <dbReference type="NCBI Taxonomy" id="1505037"/>
    <lineage>
        <taxon>Bacteria</taxon>
        <taxon>Pseudomonadati</taxon>
        <taxon>Pseudomonadota</taxon>
        <taxon>Alphaproteobacteria</taxon>
        <taxon>Emcibacterales</taxon>
        <taxon>Emcibacteraceae</taxon>
        <taxon>Emcibacter</taxon>
    </lineage>
</organism>
<dbReference type="OrthoDB" id="7390113at2"/>
<proteinExistence type="predicted"/>
<dbReference type="EMBL" id="VFIY01000004">
    <property type="protein sequence ID" value="TPD63090.1"/>
    <property type="molecule type" value="Genomic_DNA"/>
</dbReference>
<evidence type="ECO:0000313" key="2">
    <source>
        <dbReference type="EMBL" id="TPD63090.1"/>
    </source>
</evidence>
<dbReference type="InterPro" id="IPR055199">
    <property type="entry name" value="Hda_lid"/>
</dbReference>
<dbReference type="Gene3D" id="3.40.50.300">
    <property type="entry name" value="P-loop containing nucleotide triphosphate hydrolases"/>
    <property type="match status" value="1"/>
</dbReference>
<dbReference type="RefSeq" id="WP_139938340.1">
    <property type="nucleotide sequence ID" value="NZ_JBHSYP010000022.1"/>
</dbReference>
<dbReference type="GO" id="GO:0006270">
    <property type="term" value="P:DNA replication initiation"/>
    <property type="evidence" value="ECO:0007669"/>
    <property type="project" value="TreeGrafter"/>
</dbReference>
<dbReference type="AlphaFoldDB" id="A0A501PRD5"/>
<protein>
    <submittedName>
        <fullName evidence="2">DNA replication protein</fullName>
    </submittedName>
</protein>
<comment type="caution">
    <text evidence="2">The sequence shown here is derived from an EMBL/GenBank/DDBJ whole genome shotgun (WGS) entry which is preliminary data.</text>
</comment>
<feature type="domain" description="Hda lid" evidence="1">
    <location>
        <begin position="170"/>
        <end position="219"/>
    </location>
</feature>
<dbReference type="PANTHER" id="PTHR30050">
    <property type="entry name" value="CHROMOSOMAL REPLICATION INITIATOR PROTEIN DNAA"/>
    <property type="match status" value="1"/>
</dbReference>
<name>A0A501PRD5_9PROT</name>